<evidence type="ECO:0000313" key="4">
    <source>
        <dbReference type="EMBL" id="AGS54171.1"/>
    </source>
</evidence>
<dbReference type="EMBL" id="JQ844278">
    <property type="protein sequence ID" value="AGS54171.1"/>
    <property type="molecule type" value="Genomic_DNA"/>
</dbReference>
<dbReference type="Pfam" id="PF13542">
    <property type="entry name" value="HTH_Tnp_ISL3"/>
    <property type="match status" value="1"/>
</dbReference>
<protein>
    <submittedName>
        <fullName evidence="4">Transposase</fullName>
    </submittedName>
</protein>
<dbReference type="InterPro" id="IPR047951">
    <property type="entry name" value="Transpos_ISL3"/>
</dbReference>
<dbReference type="InterPro" id="IPR032877">
    <property type="entry name" value="Transposase_HTH"/>
</dbReference>
<dbReference type="AlphaFoldDB" id="A0A806KPG1"/>
<dbReference type="NCBIfam" id="NF033550">
    <property type="entry name" value="transpos_ISL3"/>
    <property type="match status" value="1"/>
</dbReference>
<sequence>METTDSTCLLYKDIIGVQAPWEVTEVTKDEKIRKITVRIEHDSETAIKCPVCEQETKLYDHRIRTLRYLDTCQYETFLEVHVPRVSCKEDGVQQIPIPYAEKHSRFSSRFEKAIIVWLQDSPISAVAENFKLSWDEVDGIMQRAVKRGLSRRKKHKVKNMGIDETSYQKHHEYVTVILDKDRDSVIDVLDDRTAETLETWLKTQKSCNLSGLESISMDMWDPYIKAVKDNIPEAEQKIAFDRFHVSKHFNGALDKVRRREHKAFMKQAGESPLSKSRFQWLINSNRTDNRNTRRKDFLNLSRMNLETAKAWRIKETASSLWDYVYMNVAEAAWKKLLWWISHCRIPEIIKAGKTIKNYFWGILNAIRLKATNGMLEAKNNCIQRIKRMACGFRNRNRFRNAILFHLGKLDLFPSTV</sequence>
<dbReference type="InterPro" id="IPR029261">
    <property type="entry name" value="Transposase_Znf"/>
</dbReference>
<feature type="domain" description="Transposase IS204/IS1001/IS1096/IS1165 DDE" evidence="1">
    <location>
        <begin position="160"/>
        <end position="402"/>
    </location>
</feature>
<feature type="domain" description="Transposase IS204/IS1001/IS1096/IS1165 zinc-finger" evidence="3">
    <location>
        <begin position="47"/>
        <end position="89"/>
    </location>
</feature>
<organism evidence="4">
    <name type="scientific">uncultured bacterium contig00051</name>
    <dbReference type="NCBI Taxonomy" id="1181535"/>
    <lineage>
        <taxon>Bacteria</taxon>
        <taxon>environmental samples</taxon>
    </lineage>
</organism>
<dbReference type="Pfam" id="PF01610">
    <property type="entry name" value="DDE_Tnp_ISL3"/>
    <property type="match status" value="1"/>
</dbReference>
<evidence type="ECO:0000259" key="1">
    <source>
        <dbReference type="Pfam" id="PF01610"/>
    </source>
</evidence>
<dbReference type="Pfam" id="PF14690">
    <property type="entry name" value="Zn_ribbon_ISL3"/>
    <property type="match status" value="1"/>
</dbReference>
<proteinExistence type="predicted"/>
<evidence type="ECO:0000259" key="2">
    <source>
        <dbReference type="Pfam" id="PF13542"/>
    </source>
</evidence>
<dbReference type="PANTHER" id="PTHR33498">
    <property type="entry name" value="TRANSPOSASE FOR INSERTION SEQUENCE ELEMENT IS1557"/>
    <property type="match status" value="1"/>
</dbReference>
<accession>A0A806KPG1</accession>
<feature type="domain" description="Transposase IS204/IS1001/IS1096/IS1165 helix-turn-helix" evidence="2">
    <location>
        <begin position="97"/>
        <end position="145"/>
    </location>
</feature>
<reference evidence="4" key="1">
    <citation type="submission" date="2012-03" db="EMBL/GenBank/DDBJ databases">
        <title>Functional metagenomics reveals considerable lignocellulase gene clusters in the gut microbiome of a wood-feeding higher termite.</title>
        <authorList>
            <person name="Liu N."/>
        </authorList>
    </citation>
    <scope>NUCLEOTIDE SEQUENCE</scope>
</reference>
<dbReference type="PANTHER" id="PTHR33498:SF1">
    <property type="entry name" value="TRANSPOSASE FOR INSERTION SEQUENCE ELEMENT IS1557"/>
    <property type="match status" value="1"/>
</dbReference>
<evidence type="ECO:0000259" key="3">
    <source>
        <dbReference type="Pfam" id="PF14690"/>
    </source>
</evidence>
<dbReference type="InterPro" id="IPR002560">
    <property type="entry name" value="Transposase_DDE"/>
</dbReference>
<name>A0A806KPG1_9BACT</name>